<proteinExistence type="predicted"/>
<feature type="transmembrane region" description="Helical" evidence="1">
    <location>
        <begin position="54"/>
        <end position="72"/>
    </location>
</feature>
<dbReference type="STRING" id="5627.A0A1C7MI69"/>
<feature type="transmembrane region" description="Helical" evidence="1">
    <location>
        <begin position="162"/>
        <end position="184"/>
    </location>
</feature>
<keyword evidence="1" id="KW-1133">Transmembrane helix</keyword>
<evidence type="ECO:0000259" key="2">
    <source>
        <dbReference type="Pfam" id="PF20151"/>
    </source>
</evidence>
<protein>
    <recommendedName>
        <fullName evidence="2">DUF6533 domain-containing protein</fullName>
    </recommendedName>
</protein>
<feature type="transmembrane region" description="Helical" evidence="1">
    <location>
        <begin position="119"/>
        <end position="142"/>
    </location>
</feature>
<organism evidence="3 4">
    <name type="scientific">Grifola frondosa</name>
    <name type="common">Maitake</name>
    <name type="synonym">Polyporus frondosus</name>
    <dbReference type="NCBI Taxonomy" id="5627"/>
    <lineage>
        <taxon>Eukaryota</taxon>
        <taxon>Fungi</taxon>
        <taxon>Dikarya</taxon>
        <taxon>Basidiomycota</taxon>
        <taxon>Agaricomycotina</taxon>
        <taxon>Agaricomycetes</taxon>
        <taxon>Polyporales</taxon>
        <taxon>Grifolaceae</taxon>
        <taxon>Grifola</taxon>
    </lineage>
</organism>
<dbReference type="Proteomes" id="UP000092993">
    <property type="component" value="Unassembled WGS sequence"/>
</dbReference>
<sequence length="311" mass="35119">MSTNLVFLANIRDDGYAGVAALAFMTWDMLINIPEEVECIWRGLNGWTKWMYLFIRYMPILTQASMIPMITSDTSGIHFSSSGCRIWITYEAAVIVAIELAVETMLIMRVYALYNRSKLVLVPVLLCFMMEITAMITVISLASSKTQLTPQCIVSNEPIVMIVWWLGSLAFEFILFTLTLVKFFQAAHQRMGSRSLLNIFVRDGTWAFGLVFVIVLLNTLMYELIHTPLAGMGYSYNRWALSAISFAGSHLILNLRRYCWSNDRSLEISAVTPTSIEGTQAEVETQAVAKQAIDVNLSKLEDFPIISILEF</sequence>
<dbReference type="EMBL" id="LUGG01000003">
    <property type="protein sequence ID" value="OBZ76056.1"/>
    <property type="molecule type" value="Genomic_DNA"/>
</dbReference>
<feature type="transmembrane region" description="Helical" evidence="1">
    <location>
        <begin position="92"/>
        <end position="112"/>
    </location>
</feature>
<comment type="caution">
    <text evidence="3">The sequence shown here is derived from an EMBL/GenBank/DDBJ whole genome shotgun (WGS) entry which is preliminary data.</text>
</comment>
<gene>
    <name evidence="3" type="ORF">A0H81_03318</name>
</gene>
<feature type="transmembrane region" description="Helical" evidence="1">
    <location>
        <begin position="205"/>
        <end position="225"/>
    </location>
</feature>
<accession>A0A1C7MI69</accession>
<dbReference type="OrthoDB" id="2637653at2759"/>
<keyword evidence="1" id="KW-0472">Membrane</keyword>
<evidence type="ECO:0000313" key="3">
    <source>
        <dbReference type="EMBL" id="OBZ76056.1"/>
    </source>
</evidence>
<dbReference type="InterPro" id="IPR045340">
    <property type="entry name" value="DUF6533"/>
</dbReference>
<dbReference type="AlphaFoldDB" id="A0A1C7MI69"/>
<reference evidence="3 4" key="1">
    <citation type="submission" date="2016-03" db="EMBL/GenBank/DDBJ databases">
        <title>Whole genome sequencing of Grifola frondosa 9006-11.</title>
        <authorList>
            <person name="Min B."/>
            <person name="Park H."/>
            <person name="Kim J.-G."/>
            <person name="Cho H."/>
            <person name="Oh Y.-L."/>
            <person name="Kong W.-S."/>
            <person name="Choi I.-G."/>
        </authorList>
    </citation>
    <scope>NUCLEOTIDE SEQUENCE [LARGE SCALE GENOMIC DNA]</scope>
    <source>
        <strain evidence="3 4">9006-11</strain>
    </source>
</reference>
<keyword evidence="1" id="KW-0812">Transmembrane</keyword>
<dbReference type="OMA" id="MRIECFR"/>
<dbReference type="Pfam" id="PF20151">
    <property type="entry name" value="DUF6533"/>
    <property type="match status" value="1"/>
</dbReference>
<feature type="transmembrane region" description="Helical" evidence="1">
    <location>
        <begin position="237"/>
        <end position="255"/>
    </location>
</feature>
<keyword evidence="4" id="KW-1185">Reference proteome</keyword>
<evidence type="ECO:0000313" key="4">
    <source>
        <dbReference type="Proteomes" id="UP000092993"/>
    </source>
</evidence>
<name>A0A1C7MI69_GRIFR</name>
<feature type="domain" description="DUF6533" evidence="2">
    <location>
        <begin position="16"/>
        <end position="61"/>
    </location>
</feature>
<evidence type="ECO:0000256" key="1">
    <source>
        <dbReference type="SAM" id="Phobius"/>
    </source>
</evidence>